<proteinExistence type="predicted"/>
<gene>
    <name evidence="1" type="ORF">DKX38_002678</name>
</gene>
<dbReference type="PANTHER" id="PTHR47872:SF3">
    <property type="entry name" value="NUCLEAR RNA EXPORT FACTOR SDE5 ISOFORM X1"/>
    <property type="match status" value="1"/>
</dbReference>
<evidence type="ECO:0000313" key="2">
    <source>
        <dbReference type="Proteomes" id="UP000326939"/>
    </source>
</evidence>
<keyword evidence="2" id="KW-1185">Reference proteome</keyword>
<name>A0A5N5NMQ0_9ROSI</name>
<evidence type="ECO:0000313" key="1">
    <source>
        <dbReference type="EMBL" id="KAB5568885.1"/>
    </source>
</evidence>
<organism evidence="1 2">
    <name type="scientific">Salix brachista</name>
    <dbReference type="NCBI Taxonomy" id="2182728"/>
    <lineage>
        <taxon>Eukaryota</taxon>
        <taxon>Viridiplantae</taxon>
        <taxon>Streptophyta</taxon>
        <taxon>Embryophyta</taxon>
        <taxon>Tracheophyta</taxon>
        <taxon>Spermatophyta</taxon>
        <taxon>Magnoliopsida</taxon>
        <taxon>eudicotyledons</taxon>
        <taxon>Gunneridae</taxon>
        <taxon>Pentapetalae</taxon>
        <taxon>rosids</taxon>
        <taxon>fabids</taxon>
        <taxon>Malpighiales</taxon>
        <taxon>Salicaceae</taxon>
        <taxon>Saliceae</taxon>
        <taxon>Salix</taxon>
    </lineage>
</organism>
<dbReference type="EMBL" id="VDCV01000002">
    <property type="protein sequence ID" value="KAB5568885.1"/>
    <property type="molecule type" value="Genomic_DNA"/>
</dbReference>
<sequence length="163" mass="17678">MLREIYFCNFLLREILRVSVVLFFGKNGLAVQILQDMEGGALTSSSHSSNVEAILNVGSSGSSNVEAVLSEGSTESSNGFILKKCDANGKFRNVKQKWCAVSGGTVSSVLGKSYIRSRPVGNGSCVATKPLKLDEKEFPTSELWGEEPARSYASSFNLWFLIP</sequence>
<comment type="caution">
    <text evidence="1">The sequence shown here is derived from an EMBL/GenBank/DDBJ whole genome shotgun (WGS) entry which is preliminary data.</text>
</comment>
<dbReference type="PANTHER" id="PTHR47872">
    <property type="entry name" value="NUCLEAR RNA EXPORT FACTOR SDE5-RELATED"/>
    <property type="match status" value="1"/>
</dbReference>
<dbReference type="AlphaFoldDB" id="A0A5N5NMQ0"/>
<protein>
    <submittedName>
        <fullName evidence="1">Uncharacterized protein</fullName>
    </submittedName>
</protein>
<accession>A0A5N5NMQ0</accession>
<dbReference type="Proteomes" id="UP000326939">
    <property type="component" value="Chromosome 2"/>
</dbReference>
<reference evidence="2" key="1">
    <citation type="journal article" date="2019" name="Gigascience">
        <title>De novo genome assembly of the endangered Acer yangbiense, a plant species with extremely small populations endemic to Yunnan Province, China.</title>
        <authorList>
            <person name="Yang J."/>
            <person name="Wariss H.M."/>
            <person name="Tao L."/>
            <person name="Zhang R."/>
            <person name="Yun Q."/>
            <person name="Hollingsworth P."/>
            <person name="Dao Z."/>
            <person name="Luo G."/>
            <person name="Guo H."/>
            <person name="Ma Y."/>
            <person name="Sun W."/>
        </authorList>
    </citation>
    <scope>NUCLEOTIDE SEQUENCE [LARGE SCALE GENOMIC DNA]</scope>
    <source>
        <strain evidence="2">cv. br00</strain>
    </source>
</reference>